<dbReference type="AlphaFoldDB" id="A0A7C2N9H3"/>
<sequence>MRSIPYDRLVELFSSIIPAREAAVLVAVMLNFALSRESLVLIFNIPWSELSEVVGKLRERGVLRYANSLYRVDMDGVRRLIAEKRKEVERWKKSIEELENLVLKDESWK</sequence>
<organism evidence="1">
    <name type="scientific">Archaeoglobus fulgidus</name>
    <dbReference type="NCBI Taxonomy" id="2234"/>
    <lineage>
        <taxon>Archaea</taxon>
        <taxon>Methanobacteriati</taxon>
        <taxon>Methanobacteriota</taxon>
        <taxon>Archaeoglobi</taxon>
        <taxon>Archaeoglobales</taxon>
        <taxon>Archaeoglobaceae</taxon>
        <taxon>Archaeoglobus</taxon>
    </lineage>
</organism>
<protein>
    <recommendedName>
        <fullName evidence="2">Transcription regulator TrmB N-terminal domain-containing protein</fullName>
    </recommendedName>
</protein>
<proteinExistence type="predicted"/>
<evidence type="ECO:0000313" key="1">
    <source>
        <dbReference type="EMBL" id="HET20900.1"/>
    </source>
</evidence>
<gene>
    <name evidence="1" type="ORF">ENN70_02090</name>
</gene>
<name>A0A7C2N9H3_ARCFL</name>
<reference evidence="1" key="1">
    <citation type="journal article" date="2020" name="mSystems">
        <title>Genome- and Community-Level Interaction Insights into Carbon Utilization and Element Cycling Functions of Hydrothermarchaeota in Hydrothermal Sediment.</title>
        <authorList>
            <person name="Zhou Z."/>
            <person name="Liu Y."/>
            <person name="Xu W."/>
            <person name="Pan J."/>
            <person name="Luo Z.H."/>
            <person name="Li M."/>
        </authorList>
    </citation>
    <scope>NUCLEOTIDE SEQUENCE [LARGE SCALE GENOMIC DNA]</scope>
    <source>
        <strain evidence="1">SpSt-12</strain>
    </source>
</reference>
<comment type="caution">
    <text evidence="1">The sequence shown here is derived from an EMBL/GenBank/DDBJ whole genome shotgun (WGS) entry which is preliminary data.</text>
</comment>
<accession>A0A7C2N9H3</accession>
<evidence type="ECO:0008006" key="2">
    <source>
        <dbReference type="Google" id="ProtNLM"/>
    </source>
</evidence>
<dbReference type="EMBL" id="DSCQ01000025">
    <property type="protein sequence ID" value="HET20900.1"/>
    <property type="molecule type" value="Genomic_DNA"/>
</dbReference>